<keyword evidence="4" id="KW-0694">RNA-binding</keyword>
<dbReference type="InterPro" id="IPR013025">
    <property type="entry name" value="Ribosomal_uL23-like"/>
</dbReference>
<sequence length="143" mass="15357">MSILNKLFQADEAVEPKVKKTTATKKVATDQKETPVKTEKKTAAKKIASVHHGDVLLRAVVTEKAGLLAAQNSYVFAVRRDVNKHQIAEAVETTYGVKPLAVNVITMPSKGRVRGLVSGSLTAWKKAIVTLPAGKRITVAEGV</sequence>
<gene>
    <name evidence="4" type="primary">rplW</name>
    <name evidence="5" type="ORF">COV04_01635</name>
</gene>
<dbReference type="GO" id="GO:1990904">
    <property type="term" value="C:ribonucleoprotein complex"/>
    <property type="evidence" value="ECO:0007669"/>
    <property type="project" value="UniProtKB-KW"/>
</dbReference>
<dbReference type="AlphaFoldDB" id="A0A2M8LEZ8"/>
<evidence type="ECO:0000256" key="1">
    <source>
        <dbReference type="ARBA" id="ARBA00006700"/>
    </source>
</evidence>
<dbReference type="GO" id="GO:0019843">
    <property type="term" value="F:rRNA binding"/>
    <property type="evidence" value="ECO:0007669"/>
    <property type="project" value="UniProtKB-UniRule"/>
</dbReference>
<dbReference type="GO" id="GO:0006412">
    <property type="term" value="P:translation"/>
    <property type="evidence" value="ECO:0007669"/>
    <property type="project" value="UniProtKB-UniRule"/>
</dbReference>
<evidence type="ECO:0000313" key="5">
    <source>
        <dbReference type="EMBL" id="PJE76027.1"/>
    </source>
</evidence>
<dbReference type="Proteomes" id="UP000231152">
    <property type="component" value="Unassembled WGS sequence"/>
</dbReference>
<evidence type="ECO:0000256" key="3">
    <source>
        <dbReference type="ARBA" id="ARBA00023274"/>
    </source>
</evidence>
<name>A0A2M8LEZ8_9BACT</name>
<dbReference type="GO" id="GO:0003735">
    <property type="term" value="F:structural constituent of ribosome"/>
    <property type="evidence" value="ECO:0007669"/>
    <property type="project" value="InterPro"/>
</dbReference>
<keyword evidence="2 4" id="KW-0689">Ribosomal protein</keyword>
<dbReference type="InterPro" id="IPR012678">
    <property type="entry name" value="Ribosomal_uL23/eL15/eS24_sf"/>
</dbReference>
<comment type="caution">
    <text evidence="5">The sequence shown here is derived from an EMBL/GenBank/DDBJ whole genome shotgun (WGS) entry which is preliminary data.</text>
</comment>
<dbReference type="InterPro" id="IPR012677">
    <property type="entry name" value="Nucleotide-bd_a/b_plait_sf"/>
</dbReference>
<protein>
    <recommendedName>
        <fullName evidence="4">Large ribosomal subunit protein uL23</fullName>
    </recommendedName>
</protein>
<dbReference type="Gene3D" id="3.30.70.330">
    <property type="match status" value="1"/>
</dbReference>
<comment type="similarity">
    <text evidence="1 4">Belongs to the universal ribosomal protein uL23 family.</text>
</comment>
<comment type="subunit">
    <text evidence="4">Part of the 50S ribosomal subunit. Contacts protein L29, and trigger factor when it is bound to the ribosome.</text>
</comment>
<reference evidence="5 6" key="1">
    <citation type="submission" date="2017-09" db="EMBL/GenBank/DDBJ databases">
        <title>Depth-based differentiation of microbial function through sediment-hosted aquifers and enrichment of novel symbionts in the deep terrestrial subsurface.</title>
        <authorList>
            <person name="Probst A.J."/>
            <person name="Ladd B."/>
            <person name="Jarett J.K."/>
            <person name="Geller-Mcgrath D.E."/>
            <person name="Sieber C.M."/>
            <person name="Emerson J.B."/>
            <person name="Anantharaman K."/>
            <person name="Thomas B.C."/>
            <person name="Malmstrom R."/>
            <person name="Stieglmeier M."/>
            <person name="Klingl A."/>
            <person name="Woyke T."/>
            <person name="Ryan C.M."/>
            <person name="Banfield J.F."/>
        </authorList>
    </citation>
    <scope>NUCLEOTIDE SEQUENCE [LARGE SCALE GENOMIC DNA]</scope>
    <source>
        <strain evidence="5">CG10_big_fil_rev_8_21_14_0_10_48_11</strain>
    </source>
</reference>
<dbReference type="Pfam" id="PF00276">
    <property type="entry name" value="Ribosomal_L23"/>
    <property type="match status" value="1"/>
</dbReference>
<dbReference type="EMBL" id="PFET01000006">
    <property type="protein sequence ID" value="PJE76027.1"/>
    <property type="molecule type" value="Genomic_DNA"/>
</dbReference>
<keyword evidence="3 4" id="KW-0687">Ribonucleoprotein</keyword>
<evidence type="ECO:0000256" key="2">
    <source>
        <dbReference type="ARBA" id="ARBA00022980"/>
    </source>
</evidence>
<proteinExistence type="inferred from homology"/>
<evidence type="ECO:0000313" key="6">
    <source>
        <dbReference type="Proteomes" id="UP000231152"/>
    </source>
</evidence>
<dbReference type="GO" id="GO:0005840">
    <property type="term" value="C:ribosome"/>
    <property type="evidence" value="ECO:0007669"/>
    <property type="project" value="UniProtKB-KW"/>
</dbReference>
<accession>A0A2M8LEZ8</accession>
<dbReference type="NCBIfam" id="NF004363">
    <property type="entry name" value="PRK05738.2-4"/>
    <property type="match status" value="1"/>
</dbReference>
<dbReference type="SUPFAM" id="SSF54189">
    <property type="entry name" value="Ribosomal proteins S24e, L23 and L15e"/>
    <property type="match status" value="1"/>
</dbReference>
<dbReference type="HAMAP" id="MF_01369_B">
    <property type="entry name" value="Ribosomal_uL23_B"/>
    <property type="match status" value="1"/>
</dbReference>
<dbReference type="PANTHER" id="PTHR11620">
    <property type="entry name" value="60S RIBOSOMAL PROTEIN L23A"/>
    <property type="match status" value="1"/>
</dbReference>
<keyword evidence="4" id="KW-0699">rRNA-binding</keyword>
<comment type="function">
    <text evidence="4">One of the early assembly proteins it binds 23S rRNA. One of the proteins that surrounds the polypeptide exit tunnel on the outside of the ribosome. Forms the main docking site for trigger factor binding to the ribosome.</text>
</comment>
<evidence type="ECO:0000256" key="4">
    <source>
        <dbReference type="HAMAP-Rule" id="MF_01369"/>
    </source>
</evidence>
<organism evidence="5 6">
    <name type="scientific">Candidatus Uhrbacteria bacterium CG10_big_fil_rev_8_21_14_0_10_48_11</name>
    <dbReference type="NCBI Taxonomy" id="1975037"/>
    <lineage>
        <taxon>Bacteria</taxon>
        <taxon>Candidatus Uhriibacteriota</taxon>
    </lineage>
</organism>